<dbReference type="InterPro" id="IPR009948">
    <property type="entry name" value="Syd"/>
</dbReference>
<protein>
    <recommendedName>
        <fullName evidence="4">Protein Syd</fullName>
    </recommendedName>
</protein>
<gene>
    <name evidence="4 5" type="primary">syd</name>
    <name evidence="5" type="ORF">ACFQDL_01080</name>
</gene>
<comment type="subcellular location">
    <subcellularLocation>
        <location evidence="4">Cell inner membrane</location>
        <topology evidence="4">Peripheral membrane protein</topology>
        <orientation evidence="4">Cytoplasmic side</orientation>
    </subcellularLocation>
    <text evidence="4">Loosely associated with the cytoplasmic side of the inner membrane, probably via SecY.</text>
</comment>
<evidence type="ECO:0000256" key="4">
    <source>
        <dbReference type="HAMAP-Rule" id="MF_01104"/>
    </source>
</evidence>
<dbReference type="Pfam" id="PF07348">
    <property type="entry name" value="Syd"/>
    <property type="match status" value="1"/>
</dbReference>
<dbReference type="EMBL" id="JBHSWE010000001">
    <property type="protein sequence ID" value="MFC6668854.1"/>
    <property type="molecule type" value="Genomic_DNA"/>
</dbReference>
<evidence type="ECO:0000256" key="2">
    <source>
        <dbReference type="ARBA" id="ARBA00022519"/>
    </source>
</evidence>
<sequence length="191" mass="21741">MTRSSSTAAALDHFIERALARQLDQIGRLPQLPYDPEWPSDCYQTQATPGEPVGWRPVRQPGTSDLFARIGSALQLDIHPDIVSYYGRYWSDPLPARRSEGQLNLLQLWNPEDGERLRANLIGHVLEQARRKRPPTLFFACIEDDDLFISLDNRDGSIWLEAPGKKPLRQLHDTLADFLDSLQPDIIADQE</sequence>
<name>A0ABW1ZU34_9GAMM</name>
<evidence type="ECO:0000313" key="6">
    <source>
        <dbReference type="Proteomes" id="UP001596422"/>
    </source>
</evidence>
<evidence type="ECO:0000256" key="3">
    <source>
        <dbReference type="ARBA" id="ARBA00023136"/>
    </source>
</evidence>
<keyword evidence="1 4" id="KW-1003">Cell membrane</keyword>
<dbReference type="Proteomes" id="UP001596422">
    <property type="component" value="Unassembled WGS sequence"/>
</dbReference>
<keyword evidence="3 4" id="KW-0472">Membrane</keyword>
<evidence type="ECO:0000256" key="1">
    <source>
        <dbReference type="ARBA" id="ARBA00022475"/>
    </source>
</evidence>
<comment type="function">
    <text evidence="4">Interacts with the SecY protein in vivo. May bind preferentially to an uncomplexed state of SecY, thus functioning either as a chelating agent for excess SecY in the cell or as a regulatory factor that negatively controls the translocase function.</text>
</comment>
<dbReference type="HAMAP" id="MF_01104">
    <property type="entry name" value="Syd"/>
    <property type="match status" value="1"/>
</dbReference>
<keyword evidence="6" id="KW-1185">Reference proteome</keyword>
<dbReference type="Gene3D" id="3.40.1580.20">
    <property type="entry name" value="Syd protein"/>
    <property type="match status" value="1"/>
</dbReference>
<keyword evidence="2 4" id="KW-0997">Cell inner membrane</keyword>
<dbReference type="RefSeq" id="WP_379907413.1">
    <property type="nucleotide sequence ID" value="NZ_JBHSWE010000001.1"/>
</dbReference>
<accession>A0ABW1ZU34</accession>
<dbReference type="NCBIfam" id="NF003439">
    <property type="entry name" value="PRK04968.1"/>
    <property type="match status" value="1"/>
</dbReference>
<dbReference type="InterPro" id="IPR038228">
    <property type="entry name" value="Syd_sf"/>
</dbReference>
<proteinExistence type="inferred from homology"/>
<comment type="similarity">
    <text evidence="4">Belongs to the Syd family.</text>
</comment>
<organism evidence="5 6">
    <name type="scientific">Marinobacterium aestuariivivens</name>
    <dbReference type="NCBI Taxonomy" id="1698799"/>
    <lineage>
        <taxon>Bacteria</taxon>
        <taxon>Pseudomonadati</taxon>
        <taxon>Pseudomonadota</taxon>
        <taxon>Gammaproteobacteria</taxon>
        <taxon>Oceanospirillales</taxon>
        <taxon>Oceanospirillaceae</taxon>
        <taxon>Marinobacterium</taxon>
    </lineage>
</organism>
<evidence type="ECO:0000313" key="5">
    <source>
        <dbReference type="EMBL" id="MFC6668854.1"/>
    </source>
</evidence>
<dbReference type="CDD" id="cd16323">
    <property type="entry name" value="Syd"/>
    <property type="match status" value="1"/>
</dbReference>
<comment type="caution">
    <text evidence="5">The sequence shown here is derived from an EMBL/GenBank/DDBJ whole genome shotgun (WGS) entry which is preliminary data.</text>
</comment>
<reference evidence="6" key="1">
    <citation type="journal article" date="2019" name="Int. J. Syst. Evol. Microbiol.">
        <title>The Global Catalogue of Microorganisms (GCM) 10K type strain sequencing project: providing services to taxonomists for standard genome sequencing and annotation.</title>
        <authorList>
            <consortium name="The Broad Institute Genomics Platform"/>
            <consortium name="The Broad Institute Genome Sequencing Center for Infectious Disease"/>
            <person name="Wu L."/>
            <person name="Ma J."/>
        </authorList>
    </citation>
    <scope>NUCLEOTIDE SEQUENCE [LARGE SCALE GENOMIC DNA]</scope>
    <source>
        <strain evidence="6">NBRC 111756</strain>
    </source>
</reference>